<dbReference type="OrthoDB" id="7554095at2759"/>
<dbReference type="EMBL" id="NNAY01004530">
    <property type="protein sequence ID" value="OXU17759.1"/>
    <property type="molecule type" value="Genomic_DNA"/>
</dbReference>
<reference evidence="2 3" key="1">
    <citation type="journal article" date="2017" name="Curr. Biol.">
        <title>The Evolution of Venom by Co-option of Single-Copy Genes.</title>
        <authorList>
            <person name="Martinson E.O."/>
            <person name="Mrinalini"/>
            <person name="Kelkar Y.D."/>
            <person name="Chang C.H."/>
            <person name="Werren J.H."/>
        </authorList>
    </citation>
    <scope>NUCLEOTIDE SEQUENCE [LARGE SCALE GENOMIC DNA]</scope>
    <source>
        <strain evidence="2 3">Alberta</strain>
        <tissue evidence="2">Whole body</tissue>
    </source>
</reference>
<protein>
    <recommendedName>
        <fullName evidence="1">Endonuclease/exonuclease/phosphatase domain-containing protein</fullName>
    </recommendedName>
</protein>
<proteinExistence type="predicted"/>
<feature type="domain" description="Endonuclease/exonuclease/phosphatase" evidence="1">
    <location>
        <begin position="92"/>
        <end position="183"/>
    </location>
</feature>
<comment type="caution">
    <text evidence="2">The sequence shown here is derived from an EMBL/GenBank/DDBJ whole genome shotgun (WGS) entry which is preliminary data.</text>
</comment>
<evidence type="ECO:0000313" key="2">
    <source>
        <dbReference type="EMBL" id="OXU17759.1"/>
    </source>
</evidence>
<accession>A0A232EHB5</accession>
<evidence type="ECO:0000313" key="3">
    <source>
        <dbReference type="Proteomes" id="UP000215335"/>
    </source>
</evidence>
<evidence type="ECO:0000259" key="1">
    <source>
        <dbReference type="Pfam" id="PF14529"/>
    </source>
</evidence>
<dbReference type="AlphaFoldDB" id="A0A232EHB5"/>
<name>A0A232EHB5_9HYME</name>
<organism evidence="2 3">
    <name type="scientific">Trichomalopsis sarcophagae</name>
    <dbReference type="NCBI Taxonomy" id="543379"/>
    <lineage>
        <taxon>Eukaryota</taxon>
        <taxon>Metazoa</taxon>
        <taxon>Ecdysozoa</taxon>
        <taxon>Arthropoda</taxon>
        <taxon>Hexapoda</taxon>
        <taxon>Insecta</taxon>
        <taxon>Pterygota</taxon>
        <taxon>Neoptera</taxon>
        <taxon>Endopterygota</taxon>
        <taxon>Hymenoptera</taxon>
        <taxon>Apocrita</taxon>
        <taxon>Proctotrupomorpha</taxon>
        <taxon>Chalcidoidea</taxon>
        <taxon>Pteromalidae</taxon>
        <taxon>Pteromalinae</taxon>
        <taxon>Trichomalopsis</taxon>
    </lineage>
</organism>
<sequence length="188" mass="20615">MGHMRIATDEVRQALANQKSDFALIQEPYTYRRRVAGLGGSVGVVKGEKPEEKVGAAALHVPGDLTTTKITSLCTSHCICIQVCGAFVEVFLVRLYCQFKDDIEKYLEQRRGVLKHLPGKRILIAANANAKSEWWGSPSSDNRGNILEDSILSNDLVVVNKPGGLQTCRTARGESNIDVTPITPSDKY</sequence>
<dbReference type="InterPro" id="IPR036691">
    <property type="entry name" value="Endo/exonu/phosph_ase_sf"/>
</dbReference>
<dbReference type="Pfam" id="PF14529">
    <property type="entry name" value="Exo_endo_phos_2"/>
    <property type="match status" value="1"/>
</dbReference>
<dbReference type="SUPFAM" id="SSF56219">
    <property type="entry name" value="DNase I-like"/>
    <property type="match status" value="1"/>
</dbReference>
<dbReference type="Proteomes" id="UP000215335">
    <property type="component" value="Unassembled WGS sequence"/>
</dbReference>
<dbReference type="STRING" id="543379.A0A232EHB5"/>
<gene>
    <name evidence="2" type="ORF">TSAR_009936</name>
</gene>
<dbReference type="Gene3D" id="3.60.10.10">
    <property type="entry name" value="Endonuclease/exonuclease/phosphatase"/>
    <property type="match status" value="1"/>
</dbReference>
<keyword evidence="3" id="KW-1185">Reference proteome</keyword>
<dbReference type="InterPro" id="IPR005135">
    <property type="entry name" value="Endo/exonuclease/phosphatase"/>
</dbReference>
<dbReference type="GO" id="GO:0003824">
    <property type="term" value="F:catalytic activity"/>
    <property type="evidence" value="ECO:0007669"/>
    <property type="project" value="InterPro"/>
</dbReference>